<dbReference type="RefSeq" id="WP_237377733.1">
    <property type="nucleotide sequence ID" value="NZ_CP071793.1"/>
</dbReference>
<dbReference type="Proteomes" id="UP000663929">
    <property type="component" value="Chromosome"/>
</dbReference>
<organism evidence="1 2">
    <name type="scientific">Sulfidibacter corallicola</name>
    <dbReference type="NCBI Taxonomy" id="2818388"/>
    <lineage>
        <taxon>Bacteria</taxon>
        <taxon>Pseudomonadati</taxon>
        <taxon>Acidobacteriota</taxon>
        <taxon>Holophagae</taxon>
        <taxon>Acanthopleuribacterales</taxon>
        <taxon>Acanthopleuribacteraceae</taxon>
        <taxon>Sulfidibacter</taxon>
    </lineage>
</organism>
<dbReference type="EMBL" id="CP071793">
    <property type="protein sequence ID" value="QTD48071.1"/>
    <property type="molecule type" value="Genomic_DNA"/>
</dbReference>
<dbReference type="KEGG" id="scor:J3U87_21005"/>
<keyword evidence="2" id="KW-1185">Reference proteome</keyword>
<accession>A0A8A4TGZ6</accession>
<name>A0A8A4TGZ6_SULCO</name>
<sequence length="114" mass="13585">MNEKRLADLIRMIQRGELSRNRHFEAYKDPTVRQAKRAHLRLQAIYRLVDQYGGDRLDVEVRQEGELHHLTFHAPQWNFTWAAFLRPFEYAVLRDHVAFRELLDHSLVPEPAPV</sequence>
<dbReference type="AlphaFoldDB" id="A0A8A4TGZ6"/>
<evidence type="ECO:0000313" key="1">
    <source>
        <dbReference type="EMBL" id="QTD48071.1"/>
    </source>
</evidence>
<reference evidence="1" key="1">
    <citation type="submission" date="2021-03" db="EMBL/GenBank/DDBJ databases">
        <title>Acanthopleuribacteraceae sp. M133.</title>
        <authorList>
            <person name="Wang G."/>
        </authorList>
    </citation>
    <scope>NUCLEOTIDE SEQUENCE</scope>
    <source>
        <strain evidence="1">M133</strain>
    </source>
</reference>
<gene>
    <name evidence="1" type="ORF">J3U87_21005</name>
</gene>
<proteinExistence type="predicted"/>
<evidence type="ECO:0000313" key="2">
    <source>
        <dbReference type="Proteomes" id="UP000663929"/>
    </source>
</evidence>
<protein>
    <submittedName>
        <fullName evidence="1">Uncharacterized protein</fullName>
    </submittedName>
</protein>